<name>A0AAD9YYL5_9LECA</name>
<comment type="similarity">
    <text evidence="2">Belongs to the zinc-containing alcohol dehydrogenase family.</text>
</comment>
<dbReference type="InterPro" id="IPR036291">
    <property type="entry name" value="NAD(P)-bd_dom_sf"/>
</dbReference>
<evidence type="ECO:0000256" key="1">
    <source>
        <dbReference type="ARBA" id="ARBA00001947"/>
    </source>
</evidence>
<keyword evidence="5" id="KW-0560">Oxidoreductase</keyword>
<evidence type="ECO:0000256" key="3">
    <source>
        <dbReference type="ARBA" id="ARBA00022723"/>
    </source>
</evidence>
<dbReference type="Pfam" id="PF00107">
    <property type="entry name" value="ADH_zinc_N"/>
    <property type="match status" value="1"/>
</dbReference>
<evidence type="ECO:0000256" key="5">
    <source>
        <dbReference type="ARBA" id="ARBA00023002"/>
    </source>
</evidence>
<dbReference type="AlphaFoldDB" id="A0AAD9YYL5"/>
<dbReference type="Proteomes" id="UP001276659">
    <property type="component" value="Unassembled WGS sequence"/>
</dbReference>
<dbReference type="Gene3D" id="3.90.180.10">
    <property type="entry name" value="Medium-chain alcohol dehydrogenases, catalytic domain"/>
    <property type="match status" value="1"/>
</dbReference>
<feature type="domain" description="Enoyl reductase (ER)" evidence="7">
    <location>
        <begin position="39"/>
        <end position="359"/>
    </location>
</feature>
<reference evidence="8" key="1">
    <citation type="submission" date="2022-11" db="EMBL/GenBank/DDBJ databases">
        <title>Chromosomal genome sequence assembly and mating type (MAT) locus characterization of the leprose asexual lichenized fungus Lepraria neglecta (Nyl.) Erichsen.</title>
        <authorList>
            <person name="Allen J.L."/>
            <person name="Pfeffer B."/>
        </authorList>
    </citation>
    <scope>NUCLEOTIDE SEQUENCE</scope>
    <source>
        <strain evidence="8">Allen 5258</strain>
    </source>
</reference>
<dbReference type="InterPro" id="IPR020843">
    <property type="entry name" value="ER"/>
</dbReference>
<dbReference type="PANTHER" id="PTHR42940:SF7">
    <property type="entry name" value="ALCOHOL DEHYDROGENASE-LIKE N-TERMINAL DOMAIN-CONTAINING PROTEIN"/>
    <property type="match status" value="1"/>
</dbReference>
<dbReference type="SUPFAM" id="SSF50129">
    <property type="entry name" value="GroES-like"/>
    <property type="match status" value="1"/>
</dbReference>
<dbReference type="GO" id="GO:0046872">
    <property type="term" value="F:metal ion binding"/>
    <property type="evidence" value="ECO:0007669"/>
    <property type="project" value="UniProtKB-KW"/>
</dbReference>
<proteinExistence type="inferred from homology"/>
<dbReference type="InterPro" id="IPR013154">
    <property type="entry name" value="ADH-like_N"/>
</dbReference>
<accession>A0AAD9YYL5</accession>
<dbReference type="InterPro" id="IPR013149">
    <property type="entry name" value="ADH-like_C"/>
</dbReference>
<evidence type="ECO:0000259" key="7">
    <source>
        <dbReference type="SMART" id="SM00829"/>
    </source>
</evidence>
<dbReference type="CDD" id="cd08296">
    <property type="entry name" value="CAD_like"/>
    <property type="match status" value="1"/>
</dbReference>
<dbReference type="FunFam" id="3.40.50.720:FF:000039">
    <property type="entry name" value="Alcohol dehydrogenase AdhP"/>
    <property type="match status" value="1"/>
</dbReference>
<keyword evidence="3" id="KW-0479">Metal-binding</keyword>
<dbReference type="PANTHER" id="PTHR42940">
    <property type="entry name" value="ALCOHOL DEHYDROGENASE 1-RELATED"/>
    <property type="match status" value="1"/>
</dbReference>
<evidence type="ECO:0000313" key="9">
    <source>
        <dbReference type="Proteomes" id="UP001276659"/>
    </source>
</evidence>
<evidence type="ECO:0000256" key="2">
    <source>
        <dbReference type="ARBA" id="ARBA00008072"/>
    </source>
</evidence>
<dbReference type="SMART" id="SM00829">
    <property type="entry name" value="PKS_ER"/>
    <property type="match status" value="1"/>
</dbReference>
<sequence>MSLEALRNNLPSVDTIKTSIGMAPSIPKTHKAAMFKEKGGPIVIEEIETKEPQEGEVLIKVLACGVCHSEMVVQQAIFGTPFPRIPGHETIGTVVALGPGEKTWKVGDRVGGPWHGGHCGHCKQCKRGFNQACVEEQINGVTRDGGFAEYCILRTEATVSIPSDVDPAAFAPLLCAGVTVFNSMRQMNITSGETVAIQGLGGLGHLAVQYANKMGFKVVALSSSGAKEKFAKDLGAHVYVDGSKENHAEALQKMGGAAMIVSTAPNPEIMGELVNGLAPMGKLMLLSPMGEIKINTVPMIAKGVSVHGWPSGQALDCEEAVDFAQLHNVNCMIEKFPLEKANEAYDHMMSGKVRFRSVLVMS</sequence>
<dbReference type="EMBL" id="JASNWA010000011">
    <property type="protein sequence ID" value="KAK3166657.1"/>
    <property type="molecule type" value="Genomic_DNA"/>
</dbReference>
<dbReference type="Gene3D" id="3.40.50.720">
    <property type="entry name" value="NAD(P)-binding Rossmann-like Domain"/>
    <property type="match status" value="1"/>
</dbReference>
<comment type="caution">
    <text evidence="8">The sequence shown here is derived from an EMBL/GenBank/DDBJ whole genome shotgun (WGS) entry which is preliminary data.</text>
</comment>
<keyword evidence="6" id="KW-0520">NAD</keyword>
<keyword evidence="4" id="KW-0862">Zinc</keyword>
<dbReference type="SUPFAM" id="SSF51735">
    <property type="entry name" value="NAD(P)-binding Rossmann-fold domains"/>
    <property type="match status" value="1"/>
</dbReference>
<gene>
    <name evidence="8" type="ORF">OEA41_009782</name>
</gene>
<evidence type="ECO:0000256" key="6">
    <source>
        <dbReference type="ARBA" id="ARBA00023027"/>
    </source>
</evidence>
<dbReference type="Pfam" id="PF08240">
    <property type="entry name" value="ADH_N"/>
    <property type="match status" value="1"/>
</dbReference>
<dbReference type="InterPro" id="IPR011032">
    <property type="entry name" value="GroES-like_sf"/>
</dbReference>
<evidence type="ECO:0000313" key="8">
    <source>
        <dbReference type="EMBL" id="KAK3166657.1"/>
    </source>
</evidence>
<evidence type="ECO:0000256" key="4">
    <source>
        <dbReference type="ARBA" id="ARBA00022833"/>
    </source>
</evidence>
<dbReference type="GO" id="GO:0004022">
    <property type="term" value="F:alcohol dehydrogenase (NAD+) activity"/>
    <property type="evidence" value="ECO:0007669"/>
    <property type="project" value="TreeGrafter"/>
</dbReference>
<organism evidence="8 9">
    <name type="scientific">Lepraria neglecta</name>
    <dbReference type="NCBI Taxonomy" id="209136"/>
    <lineage>
        <taxon>Eukaryota</taxon>
        <taxon>Fungi</taxon>
        <taxon>Dikarya</taxon>
        <taxon>Ascomycota</taxon>
        <taxon>Pezizomycotina</taxon>
        <taxon>Lecanoromycetes</taxon>
        <taxon>OSLEUM clade</taxon>
        <taxon>Lecanoromycetidae</taxon>
        <taxon>Lecanorales</taxon>
        <taxon>Lecanorineae</taxon>
        <taxon>Stereocaulaceae</taxon>
        <taxon>Lepraria</taxon>
    </lineage>
</organism>
<protein>
    <recommendedName>
        <fullName evidence="7">Enoyl reductase (ER) domain-containing protein</fullName>
    </recommendedName>
</protein>
<dbReference type="GO" id="GO:0005737">
    <property type="term" value="C:cytoplasm"/>
    <property type="evidence" value="ECO:0007669"/>
    <property type="project" value="TreeGrafter"/>
</dbReference>
<comment type="cofactor">
    <cofactor evidence="1">
        <name>Zn(2+)</name>
        <dbReference type="ChEBI" id="CHEBI:29105"/>
    </cofactor>
</comment>
<keyword evidence="9" id="KW-1185">Reference proteome</keyword>